<comment type="caution">
    <text evidence="3">The sequence shown here is derived from an EMBL/GenBank/DDBJ whole genome shotgun (WGS) entry which is preliminary data.</text>
</comment>
<evidence type="ECO:0000256" key="1">
    <source>
        <dbReference type="SAM" id="MobiDB-lite"/>
    </source>
</evidence>
<evidence type="ECO:0000313" key="3">
    <source>
        <dbReference type="EMBL" id="PRZ41076.1"/>
    </source>
</evidence>
<organism evidence="3 4">
    <name type="scientific">Antricoccus suffuscus</name>
    <dbReference type="NCBI Taxonomy" id="1629062"/>
    <lineage>
        <taxon>Bacteria</taxon>
        <taxon>Bacillati</taxon>
        <taxon>Actinomycetota</taxon>
        <taxon>Actinomycetes</taxon>
        <taxon>Geodermatophilales</taxon>
        <taxon>Antricoccaceae</taxon>
        <taxon>Antricoccus</taxon>
    </lineage>
</organism>
<feature type="region of interest" description="Disordered" evidence="1">
    <location>
        <begin position="46"/>
        <end position="87"/>
    </location>
</feature>
<keyword evidence="4" id="KW-1185">Reference proteome</keyword>
<feature type="domain" description="Transcription factor zinc-finger" evidence="2">
    <location>
        <begin position="5"/>
        <end position="42"/>
    </location>
</feature>
<accession>A0A2T0ZXJ5</accession>
<evidence type="ECO:0000259" key="2">
    <source>
        <dbReference type="Pfam" id="PF13453"/>
    </source>
</evidence>
<name>A0A2T0ZXJ5_9ACTN</name>
<dbReference type="EMBL" id="PVUE01000012">
    <property type="protein sequence ID" value="PRZ41076.1"/>
    <property type="molecule type" value="Genomic_DNA"/>
</dbReference>
<sequence>MTLLCPKCTNVMQQYERNDVIVDQCTECGGLFLDRGELERLTVAEANFYSEGPPQPLPPHPARYEERQRDDRRYDERRDDGRGRYGKKRKRESFFGEVFEMFGD</sequence>
<dbReference type="Proteomes" id="UP000237752">
    <property type="component" value="Unassembled WGS sequence"/>
</dbReference>
<dbReference type="RefSeq" id="WP_202862594.1">
    <property type="nucleotide sequence ID" value="NZ_PVUE01000012.1"/>
</dbReference>
<feature type="compositionally biased region" description="Basic and acidic residues" evidence="1">
    <location>
        <begin position="62"/>
        <end position="83"/>
    </location>
</feature>
<proteinExistence type="predicted"/>
<dbReference type="AlphaFoldDB" id="A0A2T0ZXJ5"/>
<evidence type="ECO:0000313" key="4">
    <source>
        <dbReference type="Proteomes" id="UP000237752"/>
    </source>
</evidence>
<dbReference type="Pfam" id="PF13453">
    <property type="entry name" value="Zn_ribbon_TFIIB"/>
    <property type="match status" value="1"/>
</dbReference>
<protein>
    <recommendedName>
        <fullName evidence="2">Transcription factor zinc-finger domain-containing protein</fullName>
    </recommendedName>
</protein>
<dbReference type="InterPro" id="IPR027392">
    <property type="entry name" value="TF_Znf"/>
</dbReference>
<gene>
    <name evidence="3" type="ORF">CLV47_112109</name>
</gene>
<reference evidence="3 4" key="1">
    <citation type="submission" date="2018-03" db="EMBL/GenBank/DDBJ databases">
        <title>Genomic Encyclopedia of Archaeal and Bacterial Type Strains, Phase II (KMG-II): from individual species to whole genera.</title>
        <authorList>
            <person name="Goeker M."/>
        </authorList>
    </citation>
    <scope>NUCLEOTIDE SEQUENCE [LARGE SCALE GENOMIC DNA]</scope>
    <source>
        <strain evidence="3 4">DSM 100065</strain>
    </source>
</reference>